<dbReference type="GO" id="GO:0090529">
    <property type="term" value="P:cell septum assembly"/>
    <property type="evidence" value="ECO:0007669"/>
    <property type="project" value="InterPro"/>
</dbReference>
<keyword evidence="7 9" id="KW-0472">Membrane</keyword>
<keyword evidence="3" id="KW-0997">Cell inner membrane</keyword>
<feature type="domain" description="POTRA" evidence="10">
    <location>
        <begin position="62"/>
        <end position="130"/>
    </location>
</feature>
<accession>A0A3B0VXA7</accession>
<reference evidence="11" key="1">
    <citation type="submission" date="2018-06" db="EMBL/GenBank/DDBJ databases">
        <authorList>
            <person name="Zhirakovskaya E."/>
        </authorList>
    </citation>
    <scope>NUCLEOTIDE SEQUENCE</scope>
</reference>
<feature type="transmembrane region" description="Helical" evidence="9">
    <location>
        <begin position="28"/>
        <end position="53"/>
    </location>
</feature>
<dbReference type="InterPro" id="IPR034746">
    <property type="entry name" value="POTRA"/>
</dbReference>
<evidence type="ECO:0000256" key="4">
    <source>
        <dbReference type="ARBA" id="ARBA00022618"/>
    </source>
</evidence>
<keyword evidence="5 9" id="KW-0812">Transmembrane</keyword>
<dbReference type="PANTHER" id="PTHR35851">
    <property type="entry name" value="CELL DIVISION PROTEIN FTSQ"/>
    <property type="match status" value="1"/>
</dbReference>
<dbReference type="PANTHER" id="PTHR35851:SF1">
    <property type="entry name" value="CELL DIVISION PROTEIN FTSQ"/>
    <property type="match status" value="1"/>
</dbReference>
<protein>
    <recommendedName>
        <fullName evidence="10">POTRA domain-containing protein</fullName>
    </recommendedName>
</protein>
<dbReference type="InterPro" id="IPR045335">
    <property type="entry name" value="FtsQ_C_sf"/>
</dbReference>
<evidence type="ECO:0000256" key="2">
    <source>
        <dbReference type="ARBA" id="ARBA00022475"/>
    </source>
</evidence>
<evidence type="ECO:0000256" key="3">
    <source>
        <dbReference type="ARBA" id="ARBA00022519"/>
    </source>
</evidence>
<proteinExistence type="predicted"/>
<keyword evidence="2" id="KW-1003">Cell membrane</keyword>
<keyword evidence="4" id="KW-0132">Cell division</keyword>
<evidence type="ECO:0000259" key="10">
    <source>
        <dbReference type="PROSITE" id="PS51779"/>
    </source>
</evidence>
<keyword evidence="8" id="KW-0131">Cell cycle</keyword>
<evidence type="ECO:0000256" key="9">
    <source>
        <dbReference type="SAM" id="Phobius"/>
    </source>
</evidence>
<dbReference type="EMBL" id="UOEZ01000035">
    <property type="protein sequence ID" value="VAW36024.1"/>
    <property type="molecule type" value="Genomic_DNA"/>
</dbReference>
<evidence type="ECO:0000256" key="1">
    <source>
        <dbReference type="ARBA" id="ARBA00004370"/>
    </source>
</evidence>
<keyword evidence="6 9" id="KW-1133">Transmembrane helix</keyword>
<gene>
    <name evidence="11" type="ORF">MNBD_DELTA02-329</name>
</gene>
<evidence type="ECO:0000256" key="7">
    <source>
        <dbReference type="ARBA" id="ARBA00023136"/>
    </source>
</evidence>
<dbReference type="AlphaFoldDB" id="A0A3B0VXA7"/>
<dbReference type="Pfam" id="PF03799">
    <property type="entry name" value="FtsQ_DivIB_C"/>
    <property type="match status" value="1"/>
</dbReference>
<name>A0A3B0VXA7_9ZZZZ</name>
<dbReference type="PROSITE" id="PS51779">
    <property type="entry name" value="POTRA"/>
    <property type="match status" value="1"/>
</dbReference>
<evidence type="ECO:0000256" key="5">
    <source>
        <dbReference type="ARBA" id="ARBA00022692"/>
    </source>
</evidence>
<dbReference type="Gene3D" id="3.40.50.11690">
    <property type="entry name" value="Cell division protein FtsQ/DivIB"/>
    <property type="match status" value="1"/>
</dbReference>
<organism evidence="11">
    <name type="scientific">hydrothermal vent metagenome</name>
    <dbReference type="NCBI Taxonomy" id="652676"/>
    <lineage>
        <taxon>unclassified sequences</taxon>
        <taxon>metagenomes</taxon>
        <taxon>ecological metagenomes</taxon>
    </lineage>
</organism>
<dbReference type="Gene3D" id="3.10.20.310">
    <property type="entry name" value="membrane protein fhac"/>
    <property type="match status" value="1"/>
</dbReference>
<evidence type="ECO:0000313" key="11">
    <source>
        <dbReference type="EMBL" id="VAW36024.1"/>
    </source>
</evidence>
<evidence type="ECO:0000256" key="8">
    <source>
        <dbReference type="ARBA" id="ARBA00023306"/>
    </source>
</evidence>
<dbReference type="InterPro" id="IPR005548">
    <property type="entry name" value="Cell_div_FtsQ/DivIB_C"/>
</dbReference>
<dbReference type="InterPro" id="IPR026579">
    <property type="entry name" value="FtsQ"/>
</dbReference>
<dbReference type="Pfam" id="PF08478">
    <property type="entry name" value="POTRA_1"/>
    <property type="match status" value="1"/>
</dbReference>
<evidence type="ECO:0000256" key="6">
    <source>
        <dbReference type="ARBA" id="ARBA00022989"/>
    </source>
</evidence>
<dbReference type="GO" id="GO:0016020">
    <property type="term" value="C:membrane"/>
    <property type="evidence" value="ECO:0007669"/>
    <property type="project" value="UniProtKB-SubCell"/>
</dbReference>
<sequence length="277" mass="31016">MRKKLNIKNRSVSNRKRREPFFKRHRRFFAFTASTLGLTALFITIIFGGFLLYTQVVSSPRLMLKTINVTGLERVDEDSLLKLADLRRGRNILAISASRTEAAIESNPYVKEARVVKVLPGTVNVRIVERRPVVLVNMDGLFIMDEGGVLFKRYATEDRLDIPVVTGLEGRKDKWKFTTGPALLKLVRVLEDAERFNLTNISEINADPVHGFSVVTLKEGIRLDLGSGDFVEKFEALEKIIAARGGKLGGIESVDLNNDRGVVVRFARSVNERGGTT</sequence>
<comment type="subcellular location">
    <subcellularLocation>
        <location evidence="1">Membrane</location>
    </subcellularLocation>
</comment>
<dbReference type="InterPro" id="IPR013685">
    <property type="entry name" value="POTRA_FtsQ_type"/>
</dbReference>